<proteinExistence type="predicted"/>
<evidence type="ECO:0000313" key="3">
    <source>
        <dbReference type="Proteomes" id="UP001149719"/>
    </source>
</evidence>
<dbReference type="PANTHER" id="PTHR11203">
    <property type="entry name" value="CLEAVAGE AND POLYADENYLATION SPECIFICITY FACTOR FAMILY MEMBER"/>
    <property type="match status" value="1"/>
</dbReference>
<dbReference type="PANTHER" id="PTHR11203:SF37">
    <property type="entry name" value="INTEGRATOR COMPLEX SUBUNIT 11"/>
    <property type="match status" value="1"/>
</dbReference>
<comment type="caution">
    <text evidence="2">The sequence shown here is derived from an EMBL/GenBank/DDBJ whole genome shotgun (WGS) entry which is preliminary data.</text>
</comment>
<accession>A0ABT4JPJ6</accession>
<protein>
    <submittedName>
        <fullName evidence="2">MBL fold metallo-hydrolase</fullName>
    </submittedName>
</protein>
<evidence type="ECO:0000313" key="2">
    <source>
        <dbReference type="EMBL" id="MCZ2720274.1"/>
    </source>
</evidence>
<dbReference type="EMBL" id="JAPUBN010000006">
    <property type="protein sequence ID" value="MCZ2720274.1"/>
    <property type="molecule type" value="Genomic_DNA"/>
</dbReference>
<feature type="domain" description="Metallo-beta-lactamase" evidence="1">
    <location>
        <begin position="15"/>
        <end position="190"/>
    </location>
</feature>
<reference evidence="2" key="1">
    <citation type="submission" date="2022-12" db="EMBL/GenBank/DDBJ databases">
        <title>Marinomonas 15G1-11 sp. nov, isolated from marine algae.</title>
        <authorList>
            <person name="Butt M."/>
            <person name="Choi D.G."/>
            <person name="Kim J.M."/>
            <person name="Lee J.K."/>
            <person name="Baek J.H."/>
            <person name="Jeon C.O."/>
        </authorList>
    </citation>
    <scope>NUCLEOTIDE SEQUENCE</scope>
    <source>
        <strain evidence="2">15G1-11</strain>
    </source>
</reference>
<keyword evidence="3" id="KW-1185">Reference proteome</keyword>
<dbReference type="Pfam" id="PF12706">
    <property type="entry name" value="Lactamase_B_2"/>
    <property type="match status" value="1"/>
</dbReference>
<name>A0ABT4JPJ6_9GAMM</name>
<dbReference type="InterPro" id="IPR050698">
    <property type="entry name" value="MBL"/>
</dbReference>
<dbReference type="Proteomes" id="UP001149719">
    <property type="component" value="Unassembled WGS sequence"/>
</dbReference>
<dbReference type="SMART" id="SM00849">
    <property type="entry name" value="Lactamase_B"/>
    <property type="match status" value="1"/>
</dbReference>
<dbReference type="SUPFAM" id="SSF56281">
    <property type="entry name" value="Metallo-hydrolase/oxidoreductase"/>
    <property type="match status" value="1"/>
</dbReference>
<sequence>MKISIDVLSGAGRKTAAAILMTCSDEGNPRPIRFLLDAGGALEAGEDKGWEIPDNLDAIFISHDHEDHMGALREIAQDNKVNQIPIYATTEVQKQFPAGLNVRTLPVCGVLPIEGITVTTGSAGHSFGGVWLHFAIGNGVFYSGDFSFESTLYAFTTPPTAEIALLDASYGLYDESLDGCKRKLETFLTHEKALLMPVPQTGRALEIACWLSSIGFHDWTLAADCISPENVLAGAKEGICHSMMPVLMRLKSKPFDTDAKVLLCGDPDGLSGEAAELLAQPERYLPVYTGHLPEHAQYSVNKGDAFFVRWNVHPRQRDLKKLIDYLQCQVCLPLFQTINDLPAWQQSLGNSVTTRSYIERYYDDIDNVSNHRKADKLNRHAWL</sequence>
<dbReference type="Gene3D" id="3.60.15.10">
    <property type="entry name" value="Ribonuclease Z/Hydroxyacylglutathione hydrolase-like"/>
    <property type="match status" value="1"/>
</dbReference>
<gene>
    <name evidence="2" type="ORF">O1D97_01105</name>
</gene>
<dbReference type="InterPro" id="IPR036866">
    <property type="entry name" value="RibonucZ/Hydroxyglut_hydro"/>
</dbReference>
<evidence type="ECO:0000259" key="1">
    <source>
        <dbReference type="SMART" id="SM00849"/>
    </source>
</evidence>
<dbReference type="InterPro" id="IPR001279">
    <property type="entry name" value="Metallo-B-lactamas"/>
</dbReference>
<dbReference type="RefSeq" id="WP_269122042.1">
    <property type="nucleotide sequence ID" value="NZ_JAPUBN010000006.1"/>
</dbReference>
<organism evidence="2 3">
    <name type="scientific">Marinomonas phaeophyticola</name>
    <dbReference type="NCBI Taxonomy" id="3004091"/>
    <lineage>
        <taxon>Bacteria</taxon>
        <taxon>Pseudomonadati</taxon>
        <taxon>Pseudomonadota</taxon>
        <taxon>Gammaproteobacteria</taxon>
        <taxon>Oceanospirillales</taxon>
        <taxon>Oceanospirillaceae</taxon>
        <taxon>Marinomonas</taxon>
    </lineage>
</organism>